<dbReference type="PIRSF" id="PIRSF034586">
    <property type="entry name" value="Vir_effector_SfrC"/>
    <property type="match status" value="1"/>
</dbReference>
<dbReference type="Proteomes" id="UP000094622">
    <property type="component" value="Unassembled WGS sequence"/>
</dbReference>
<protein>
    <submittedName>
        <fullName evidence="2">Putative bacterial virulence factor</fullName>
    </submittedName>
</protein>
<dbReference type="RefSeq" id="WP_069306731.1">
    <property type="nucleotide sequence ID" value="NZ_MCRJ01000042.1"/>
</dbReference>
<name>A0A1E3H314_9HYPH</name>
<sequence>MDLTAHDLAAADATLAAIDGAVDWMQRPRNAARLGEQGAAIEREVRRGRVAARRLRESAGRPMAVAVFGPSQAGKSHLISVLARKGDTLLARFDGLPAPLGYIDRINPDKGKEATGLVTRFTLRPAPSPPGFPVHLRLLGHADVIKILANTWFFEGNPGRYETWPERDAILAHVEAFRGIAGPAVRNGLDIDDVWDIEDYLARSVAESELTKRLKSAGFWQAAATIVPRLDIDRLGAFFAPLWGRHAPLTDLYLRLVRGLERLGFCRDAFVPIEAIDVTGTGQQSIIDVEALTRLAMPDADPMKIRSDSGIETELPRPVVTALAAELRIVIDEKPFDFFDHTDLLDFPGYRGRGLPGDADGGEDGPVGLARAFATQPAATIRDMMLRGKVEYLFQRYAAEQEISAMLLCLKESNMDIRQLPEVIARWVEATHGRVAAREGVAPLLYVVLTRFDMHFEAKSSDESLGLGARFHGRLDASLLKPFGSADGWLRNWANGAPFRNTFLMRNPNIRNMAIFDFDGLREQRVKPEQEAWIARLRAAFLATEEVNLHLADPARAFDEMMRLNDGGAGYIARSLAPVCRPTLKSAQIRARLTALRSRLGDLLGHFHVSTDLDERLAERRKVADRVLEDLYACDERHRLGSLIRAFMIDGGRLADHLHQAEFRRPPAEAPAAEELRPVIAAAPMARRPRPGARFRRHGTGPRPRRRQILRPGTRHRRRTDRPHAGPRRDRGLARRPVRPGP</sequence>
<gene>
    <name evidence="2" type="ORF">A6302_01993</name>
</gene>
<feature type="compositionally biased region" description="Basic and acidic residues" evidence="1">
    <location>
        <begin position="722"/>
        <end position="733"/>
    </location>
</feature>
<comment type="caution">
    <text evidence="2">The sequence shown here is derived from an EMBL/GenBank/DDBJ whole genome shotgun (WGS) entry which is preliminary data.</text>
</comment>
<feature type="region of interest" description="Disordered" evidence="1">
    <location>
        <begin position="681"/>
        <end position="742"/>
    </location>
</feature>
<accession>A0A1E3H314</accession>
<dbReference type="OrthoDB" id="1060501at2"/>
<dbReference type="AlphaFoldDB" id="A0A1E3H314"/>
<organism evidence="2 3">
    <name type="scientific">Methylobrevis pamukkalensis</name>
    <dbReference type="NCBI Taxonomy" id="1439726"/>
    <lineage>
        <taxon>Bacteria</taxon>
        <taxon>Pseudomonadati</taxon>
        <taxon>Pseudomonadota</taxon>
        <taxon>Alphaproteobacteria</taxon>
        <taxon>Hyphomicrobiales</taxon>
        <taxon>Pleomorphomonadaceae</taxon>
        <taxon>Methylobrevis</taxon>
    </lineage>
</organism>
<evidence type="ECO:0000256" key="1">
    <source>
        <dbReference type="SAM" id="MobiDB-lite"/>
    </source>
</evidence>
<reference evidence="2 3" key="1">
    <citation type="submission" date="2016-07" db="EMBL/GenBank/DDBJ databases">
        <title>Draft Genome Sequence of Methylobrevis pamukkalensis PK2.</title>
        <authorList>
            <person name="Vasilenko O.V."/>
            <person name="Doronina N.V."/>
            <person name="Shmareva M.N."/>
            <person name="Tarlachkov S.V."/>
            <person name="Mustakhimov I."/>
            <person name="Trotsenko Y.A."/>
        </authorList>
    </citation>
    <scope>NUCLEOTIDE SEQUENCE [LARGE SCALE GENOMIC DNA]</scope>
    <source>
        <strain evidence="2 3">PK2</strain>
    </source>
</reference>
<evidence type="ECO:0000313" key="3">
    <source>
        <dbReference type="Proteomes" id="UP000094622"/>
    </source>
</evidence>
<feature type="compositionally biased region" description="Basic residues" evidence="1">
    <location>
        <begin position="687"/>
        <end position="721"/>
    </location>
</feature>
<keyword evidence="3" id="KW-1185">Reference proteome</keyword>
<dbReference type="InterPro" id="IPR017030">
    <property type="entry name" value="Vir_effector_SfrC"/>
</dbReference>
<dbReference type="EMBL" id="MCRJ01000042">
    <property type="protein sequence ID" value="ODN70708.1"/>
    <property type="molecule type" value="Genomic_DNA"/>
</dbReference>
<evidence type="ECO:0000313" key="2">
    <source>
        <dbReference type="EMBL" id="ODN70708.1"/>
    </source>
</evidence>
<dbReference type="Pfam" id="PF10139">
    <property type="entry name" value="Virul_Fac"/>
    <property type="match status" value="1"/>
</dbReference>
<proteinExistence type="predicted"/>